<feature type="domain" description="Thiolase N-terminal" evidence="6">
    <location>
        <begin position="9"/>
        <end position="269"/>
    </location>
</feature>
<dbReference type="GO" id="GO:0003985">
    <property type="term" value="F:acetyl-CoA C-acetyltransferase activity"/>
    <property type="evidence" value="ECO:0007669"/>
    <property type="project" value="TreeGrafter"/>
</dbReference>
<dbReference type="AlphaFoldDB" id="A0A9N8WHR2"/>
<dbReference type="Pfam" id="PF00108">
    <property type="entry name" value="Thiolase_N"/>
    <property type="match status" value="1"/>
</dbReference>
<protein>
    <submittedName>
        <fullName evidence="8">3662_t:CDS:1</fullName>
    </submittedName>
</protein>
<keyword evidence="2 5" id="KW-0808">Transferase</keyword>
<keyword evidence="3 5" id="KW-0012">Acyltransferase</keyword>
<evidence type="ECO:0000256" key="3">
    <source>
        <dbReference type="ARBA" id="ARBA00023315"/>
    </source>
</evidence>
<dbReference type="InterPro" id="IPR020617">
    <property type="entry name" value="Thiolase_C"/>
</dbReference>
<dbReference type="InterPro" id="IPR020616">
    <property type="entry name" value="Thiolase_N"/>
</dbReference>
<evidence type="ECO:0000256" key="2">
    <source>
        <dbReference type="ARBA" id="ARBA00022679"/>
    </source>
</evidence>
<evidence type="ECO:0000259" key="6">
    <source>
        <dbReference type="Pfam" id="PF00108"/>
    </source>
</evidence>
<dbReference type="InterPro" id="IPR002155">
    <property type="entry name" value="Thiolase"/>
</dbReference>
<dbReference type="PANTHER" id="PTHR18919">
    <property type="entry name" value="ACETYL-COA C-ACYLTRANSFERASE"/>
    <property type="match status" value="1"/>
</dbReference>
<dbReference type="Gene3D" id="3.40.47.10">
    <property type="match status" value="2"/>
</dbReference>
<dbReference type="PANTHER" id="PTHR18919:SF107">
    <property type="entry name" value="ACETYL-COA ACETYLTRANSFERASE, CYTOSOLIC"/>
    <property type="match status" value="1"/>
</dbReference>
<accession>A0A9N8WHR2</accession>
<dbReference type="PROSITE" id="PS00098">
    <property type="entry name" value="THIOLASE_1"/>
    <property type="match status" value="1"/>
</dbReference>
<feature type="active site" description="Proton acceptor" evidence="4">
    <location>
        <position position="354"/>
    </location>
</feature>
<evidence type="ECO:0000256" key="5">
    <source>
        <dbReference type="RuleBase" id="RU003557"/>
    </source>
</evidence>
<dbReference type="InterPro" id="IPR020610">
    <property type="entry name" value="Thiolase_AS"/>
</dbReference>
<dbReference type="PROSITE" id="PS00099">
    <property type="entry name" value="THIOLASE_3"/>
    <property type="match status" value="1"/>
</dbReference>
<dbReference type="Proteomes" id="UP000789831">
    <property type="component" value="Unassembled WGS sequence"/>
</dbReference>
<evidence type="ECO:0000259" key="7">
    <source>
        <dbReference type="Pfam" id="PF02803"/>
    </source>
</evidence>
<evidence type="ECO:0000256" key="4">
    <source>
        <dbReference type="PIRSR" id="PIRSR000429-1"/>
    </source>
</evidence>
<gene>
    <name evidence="8" type="ORF">AGERDE_LOCUS3700</name>
</gene>
<dbReference type="SUPFAM" id="SSF53901">
    <property type="entry name" value="Thiolase-like"/>
    <property type="match status" value="2"/>
</dbReference>
<dbReference type="Pfam" id="PF02803">
    <property type="entry name" value="Thiolase_C"/>
    <property type="match status" value="1"/>
</dbReference>
<dbReference type="OrthoDB" id="5404651at2759"/>
<organism evidence="8 9">
    <name type="scientific">Ambispora gerdemannii</name>
    <dbReference type="NCBI Taxonomy" id="144530"/>
    <lineage>
        <taxon>Eukaryota</taxon>
        <taxon>Fungi</taxon>
        <taxon>Fungi incertae sedis</taxon>
        <taxon>Mucoromycota</taxon>
        <taxon>Glomeromycotina</taxon>
        <taxon>Glomeromycetes</taxon>
        <taxon>Archaeosporales</taxon>
        <taxon>Ambisporaceae</taxon>
        <taxon>Ambispora</taxon>
    </lineage>
</organism>
<dbReference type="InterPro" id="IPR016039">
    <property type="entry name" value="Thiolase-like"/>
</dbReference>
<comment type="similarity">
    <text evidence="1 5">Belongs to the thiolase-like superfamily. Thiolase family.</text>
</comment>
<evidence type="ECO:0000313" key="9">
    <source>
        <dbReference type="Proteomes" id="UP000789831"/>
    </source>
</evidence>
<name>A0A9N8WHR2_9GLOM</name>
<dbReference type="GO" id="GO:0006635">
    <property type="term" value="P:fatty acid beta-oxidation"/>
    <property type="evidence" value="ECO:0007669"/>
    <property type="project" value="TreeGrafter"/>
</dbReference>
<feature type="domain" description="Thiolase C-terminal" evidence="7">
    <location>
        <begin position="277"/>
        <end position="397"/>
    </location>
</feature>
<dbReference type="EMBL" id="CAJVPL010000381">
    <property type="protein sequence ID" value="CAG8490074.1"/>
    <property type="molecule type" value="Genomic_DNA"/>
</dbReference>
<sequence>MAKQVAQNVFIIAAKRTPFGAFGGTLKEYTATELGGIAAKAALAGLPKDLPIDSVIFGNVCQTDSTAPYLARHVGHRAGVSIHVPALTINRLCGSGFQSVINAVQEIRSGDANIVLTGGTESMSKSPYTLANVRWGTRYGIDLKLEDSLAAALVDQFPTKTPMGVTAENLGEKYNITREQCDEYALSSQQRWAAANEAKIFHNELVPIEVKTKKGIQVFEKDEHPRPQTSLQSLAKLPPVFKPETGLVTAGNASGISDGAGAVVIASEEAVIQHGLNPLARVVNYFVTGVEPTIMGFGPVPAIRNVLKRASLNLLDIEIIEVNEAFAAQYLAVEKELGLDRNITNTNGAIALGHPLAASGSRILAHLTSELHRTKKKYALGSACIGGGQGIAVILERV</sequence>
<evidence type="ECO:0000313" key="8">
    <source>
        <dbReference type="EMBL" id="CAG8490074.1"/>
    </source>
</evidence>
<comment type="caution">
    <text evidence="8">The sequence shown here is derived from an EMBL/GenBank/DDBJ whole genome shotgun (WGS) entry which is preliminary data.</text>
</comment>
<proteinExistence type="inferred from homology"/>
<reference evidence="8" key="1">
    <citation type="submission" date="2021-06" db="EMBL/GenBank/DDBJ databases">
        <authorList>
            <person name="Kallberg Y."/>
            <person name="Tangrot J."/>
            <person name="Rosling A."/>
        </authorList>
    </citation>
    <scope>NUCLEOTIDE SEQUENCE</scope>
    <source>
        <strain evidence="8">MT106</strain>
    </source>
</reference>
<dbReference type="GO" id="GO:0005739">
    <property type="term" value="C:mitochondrion"/>
    <property type="evidence" value="ECO:0007669"/>
    <property type="project" value="TreeGrafter"/>
</dbReference>
<keyword evidence="9" id="KW-1185">Reference proteome</keyword>
<dbReference type="NCBIfam" id="TIGR01930">
    <property type="entry name" value="AcCoA-C-Actrans"/>
    <property type="match status" value="1"/>
</dbReference>
<feature type="active site" description="Proton acceptor" evidence="4">
    <location>
        <position position="384"/>
    </location>
</feature>
<dbReference type="PIRSF" id="PIRSF000429">
    <property type="entry name" value="Ac-CoA_Ac_transf"/>
    <property type="match status" value="1"/>
</dbReference>
<evidence type="ECO:0000256" key="1">
    <source>
        <dbReference type="ARBA" id="ARBA00010982"/>
    </source>
</evidence>
<dbReference type="FunFam" id="3.40.47.10:FF:000010">
    <property type="entry name" value="Acetyl-CoA acetyltransferase (Thiolase)"/>
    <property type="match status" value="1"/>
</dbReference>
<feature type="active site" description="Acyl-thioester intermediate" evidence="4">
    <location>
        <position position="93"/>
    </location>
</feature>
<dbReference type="InterPro" id="IPR020615">
    <property type="entry name" value="Thiolase_acyl_enz_int_AS"/>
</dbReference>
<dbReference type="CDD" id="cd00751">
    <property type="entry name" value="thiolase"/>
    <property type="match status" value="1"/>
</dbReference>